<dbReference type="RefSeq" id="WP_230575164.1">
    <property type="nucleotide sequence ID" value="NZ_CAKJTI010000009.1"/>
</dbReference>
<accession>A0ABM8YBB1</accession>
<dbReference type="InterPro" id="IPR019268">
    <property type="entry name" value="DUF2278"/>
</dbReference>
<gene>
    <name evidence="1" type="ORF">BACCIP111899_02255</name>
</gene>
<proteinExistence type="predicted"/>
<dbReference type="Proteomes" id="UP000789423">
    <property type="component" value="Unassembled WGS sequence"/>
</dbReference>
<protein>
    <submittedName>
        <fullName evidence="1">Uncharacterized protein</fullName>
    </submittedName>
</protein>
<dbReference type="EMBL" id="CAKJTI010000009">
    <property type="protein sequence ID" value="CAG9613060.1"/>
    <property type="molecule type" value="Genomic_DNA"/>
</dbReference>
<organism evidence="1 2">
    <name type="scientific">Bacillus rhizoplanae</name>
    <dbReference type="NCBI Taxonomy" id="2880966"/>
    <lineage>
        <taxon>Bacteria</taxon>
        <taxon>Bacillati</taxon>
        <taxon>Bacillota</taxon>
        <taxon>Bacilli</taxon>
        <taxon>Bacillales</taxon>
        <taxon>Bacillaceae</taxon>
        <taxon>Bacillus</taxon>
    </lineage>
</organism>
<name>A0ABM8YBB1_9BACI</name>
<evidence type="ECO:0000313" key="2">
    <source>
        <dbReference type="Proteomes" id="UP000789423"/>
    </source>
</evidence>
<evidence type="ECO:0000313" key="1">
    <source>
        <dbReference type="EMBL" id="CAG9613060.1"/>
    </source>
</evidence>
<sequence length="252" mass="29128">MPIDIYALLKAHGNTIKEIMCETAEPGGQTLEDGTVCEFDKTPHFHFSVLNNVSNQEVRIVVNVRSEAKNTNPNLLCYINKDFKHEITNKLNKLNYSYHQFDFDADQRKQSGIALDYYRMGLFDLNNIKSLFKEIPTTSARENLNDDIYEFLMGIKEKNADIYIFGDAYPRQSPRGASRDKKLKLMESNGLEGFHDIHMNQGNTGKQKWIDDNGIFQDGALLAYFKEDNRWVAVFTRFQTQCWEINQEGNCN</sequence>
<reference evidence="1 2" key="1">
    <citation type="submission" date="2021-10" db="EMBL/GenBank/DDBJ databases">
        <authorList>
            <person name="Criscuolo A."/>
        </authorList>
    </citation>
    <scope>NUCLEOTIDE SEQUENCE [LARGE SCALE GENOMIC DNA]</scope>
    <source>
        <strain evidence="2">CIP 111899</strain>
    </source>
</reference>
<keyword evidence="2" id="KW-1185">Reference proteome</keyword>
<dbReference type="Pfam" id="PF10042">
    <property type="entry name" value="DUF2278"/>
    <property type="match status" value="1"/>
</dbReference>
<comment type="caution">
    <text evidence="1">The sequence shown here is derived from an EMBL/GenBank/DDBJ whole genome shotgun (WGS) entry which is preliminary data.</text>
</comment>